<evidence type="ECO:0000313" key="12">
    <source>
        <dbReference type="EMBL" id="KAK7100090.1"/>
    </source>
</evidence>
<sequence length="461" mass="53730">MVRITEDLVRKRAEHNELEISTLEEISLHQQDIERIEHLDRWCRELKILYLQSNLIPRIENVSRLKKLEYLNLALNNVERVENLEGCESLKKLDLTVNFVGELTSIESLRGNYHLEEIFLTGNPCTEYEEYREFVIATLPKLKTLDGVDIEKSERIQAVQNLGINRPRIIQQQEEYKKKRAKQKAEAEKKEREEAEKNAQEEEKENQEKQGPDGRWYTDINESDKQKAKEKEHQKKVDEFWQEKTSFTPESRMEVHKKLKEMKEKDEKKDDKEEKKERAMFAPDGRPFNINEDKLDFTLLDDENNNIVLDLAVFRHMDTSLMDCDVQPTYVRVVLKGKLFQLCLPEEINADKASAKRSQTTGHLVVTMPKVKQVLRPKQPEPETKTKKETKKVEEANKENSRSRQVLEVDSNARSGVDIGSIVSDQSKSVVKPLGASRRGTKTERPNSEHFVDNPDVPPLE</sequence>
<dbReference type="Gene3D" id="3.80.10.10">
    <property type="entry name" value="Ribonuclease Inhibitor"/>
    <property type="match status" value="1"/>
</dbReference>
<keyword evidence="4" id="KW-0433">Leucine-rich repeat</keyword>
<dbReference type="PROSITE" id="PS51450">
    <property type="entry name" value="LRR"/>
    <property type="match status" value="2"/>
</dbReference>
<keyword evidence="3" id="KW-0963">Cytoplasm</keyword>
<gene>
    <name evidence="12" type="ORF">V1264_023090</name>
</gene>
<evidence type="ECO:0000256" key="10">
    <source>
        <dbReference type="SAM" id="MobiDB-lite"/>
    </source>
</evidence>
<dbReference type="SUPFAM" id="SSF52058">
    <property type="entry name" value="L domain-like"/>
    <property type="match status" value="1"/>
</dbReference>
<dbReference type="GO" id="GO:0036158">
    <property type="term" value="P:outer dynein arm assembly"/>
    <property type="evidence" value="ECO:0007669"/>
    <property type="project" value="TreeGrafter"/>
</dbReference>
<proteinExistence type="inferred from homology"/>
<evidence type="ECO:0000256" key="5">
    <source>
        <dbReference type="ARBA" id="ARBA00022737"/>
    </source>
</evidence>
<keyword evidence="6" id="KW-0175">Coiled coil</keyword>
<evidence type="ECO:0000256" key="2">
    <source>
        <dbReference type="ARBA" id="ARBA00004496"/>
    </source>
</evidence>
<evidence type="ECO:0000256" key="8">
    <source>
        <dbReference type="ARBA" id="ARBA00023273"/>
    </source>
</evidence>
<keyword evidence="7" id="KW-0969">Cilium</keyword>
<dbReference type="AlphaFoldDB" id="A0AAN9BAP1"/>
<comment type="similarity">
    <text evidence="9">Belongs to the tilB family.</text>
</comment>
<evidence type="ECO:0000313" key="13">
    <source>
        <dbReference type="Proteomes" id="UP001374579"/>
    </source>
</evidence>
<comment type="caution">
    <text evidence="12">The sequence shown here is derived from an EMBL/GenBank/DDBJ whole genome shotgun (WGS) entry which is preliminary data.</text>
</comment>
<dbReference type="PANTHER" id="PTHR18849">
    <property type="entry name" value="LEUCINE RICH REPEAT PROTEIN"/>
    <property type="match status" value="1"/>
</dbReference>
<evidence type="ECO:0000259" key="11">
    <source>
        <dbReference type="SMART" id="SM00446"/>
    </source>
</evidence>
<feature type="region of interest" description="Disordered" evidence="10">
    <location>
        <begin position="372"/>
        <end position="461"/>
    </location>
</feature>
<feature type="compositionally biased region" description="Basic and acidic residues" evidence="10">
    <location>
        <begin position="251"/>
        <end position="278"/>
    </location>
</feature>
<feature type="compositionally biased region" description="Basic and acidic residues" evidence="10">
    <location>
        <begin position="378"/>
        <end position="407"/>
    </location>
</feature>
<keyword evidence="5" id="KW-0677">Repeat</keyword>
<dbReference type="SMART" id="SM00446">
    <property type="entry name" value="LRRcap"/>
    <property type="match status" value="1"/>
</dbReference>
<dbReference type="Pfam" id="PF14580">
    <property type="entry name" value="LRR_9"/>
    <property type="match status" value="1"/>
</dbReference>
<dbReference type="Proteomes" id="UP001374579">
    <property type="component" value="Unassembled WGS sequence"/>
</dbReference>
<dbReference type="Pfam" id="PF23602">
    <property type="entry name" value="CS_DNAAF11_C"/>
    <property type="match status" value="1"/>
</dbReference>
<evidence type="ECO:0000256" key="3">
    <source>
        <dbReference type="ARBA" id="ARBA00022490"/>
    </source>
</evidence>
<organism evidence="12 13">
    <name type="scientific">Littorina saxatilis</name>
    <dbReference type="NCBI Taxonomy" id="31220"/>
    <lineage>
        <taxon>Eukaryota</taxon>
        <taxon>Metazoa</taxon>
        <taxon>Spiralia</taxon>
        <taxon>Lophotrochozoa</taxon>
        <taxon>Mollusca</taxon>
        <taxon>Gastropoda</taxon>
        <taxon>Caenogastropoda</taxon>
        <taxon>Littorinimorpha</taxon>
        <taxon>Littorinoidea</taxon>
        <taxon>Littorinidae</taxon>
        <taxon>Littorina</taxon>
    </lineage>
</organism>
<dbReference type="InterPro" id="IPR001611">
    <property type="entry name" value="Leu-rich_rpt"/>
</dbReference>
<evidence type="ECO:0000256" key="1">
    <source>
        <dbReference type="ARBA" id="ARBA00004138"/>
    </source>
</evidence>
<feature type="region of interest" description="Disordered" evidence="10">
    <location>
        <begin position="175"/>
        <end position="278"/>
    </location>
</feature>
<dbReference type="FunFam" id="3.80.10.10:FF:000052">
    <property type="entry name" value="Leucine rich repeat containing 6"/>
    <property type="match status" value="1"/>
</dbReference>
<dbReference type="PANTHER" id="PTHR18849:SF0">
    <property type="entry name" value="CILIA- AND FLAGELLA-ASSOCIATED PROTEIN 410-RELATED"/>
    <property type="match status" value="1"/>
</dbReference>
<dbReference type="InterPro" id="IPR056496">
    <property type="entry name" value="CS_DNAAF11_C"/>
</dbReference>
<protein>
    <recommendedName>
        <fullName evidence="11">U2A'/phosphoprotein 32 family A C-terminal domain-containing protein</fullName>
    </recommendedName>
</protein>
<evidence type="ECO:0000256" key="9">
    <source>
        <dbReference type="ARBA" id="ARBA00049982"/>
    </source>
</evidence>
<name>A0AAN9BAP1_9CAEN</name>
<dbReference type="EMBL" id="JBAMIC010000011">
    <property type="protein sequence ID" value="KAK7100090.1"/>
    <property type="molecule type" value="Genomic_DNA"/>
</dbReference>
<accession>A0AAN9BAP1</accession>
<comment type="subcellular location">
    <subcellularLocation>
        <location evidence="1">Cell projection</location>
        <location evidence="1">Cilium</location>
    </subcellularLocation>
    <subcellularLocation>
        <location evidence="2">Cytoplasm</location>
    </subcellularLocation>
</comment>
<reference evidence="12 13" key="1">
    <citation type="submission" date="2024-02" db="EMBL/GenBank/DDBJ databases">
        <title>Chromosome-scale genome assembly of the rough periwinkle Littorina saxatilis.</title>
        <authorList>
            <person name="De Jode A."/>
            <person name="Faria R."/>
            <person name="Formenti G."/>
            <person name="Sims Y."/>
            <person name="Smith T.P."/>
            <person name="Tracey A."/>
            <person name="Wood J.M.D."/>
            <person name="Zagrodzka Z.B."/>
            <person name="Johannesson K."/>
            <person name="Butlin R.K."/>
            <person name="Leder E.H."/>
        </authorList>
    </citation>
    <scope>NUCLEOTIDE SEQUENCE [LARGE SCALE GENOMIC DNA]</scope>
    <source>
        <strain evidence="12">Snail1</strain>
        <tissue evidence="12">Muscle</tissue>
    </source>
</reference>
<evidence type="ECO:0000256" key="4">
    <source>
        <dbReference type="ARBA" id="ARBA00022614"/>
    </source>
</evidence>
<evidence type="ECO:0000256" key="6">
    <source>
        <dbReference type="ARBA" id="ARBA00023054"/>
    </source>
</evidence>
<feature type="compositionally biased region" description="Basic and acidic residues" evidence="10">
    <location>
        <begin position="183"/>
        <end position="212"/>
    </location>
</feature>
<feature type="compositionally biased region" description="Basic and acidic residues" evidence="10">
    <location>
        <begin position="222"/>
        <end position="242"/>
    </location>
</feature>
<keyword evidence="13" id="KW-1185">Reference proteome</keyword>
<feature type="domain" description="U2A'/phosphoprotein 32 family A C-terminal" evidence="11">
    <location>
        <begin position="128"/>
        <end position="146"/>
    </location>
</feature>
<keyword evidence="8" id="KW-0966">Cell projection</keyword>
<dbReference type="InterPro" id="IPR003603">
    <property type="entry name" value="U2A'_phosphoprotein32A_C"/>
</dbReference>
<dbReference type="SMART" id="SM00365">
    <property type="entry name" value="LRR_SD22"/>
    <property type="match status" value="2"/>
</dbReference>
<feature type="compositionally biased region" description="Basic and acidic residues" evidence="10">
    <location>
        <begin position="441"/>
        <end position="453"/>
    </location>
</feature>
<dbReference type="GO" id="GO:0005929">
    <property type="term" value="C:cilium"/>
    <property type="evidence" value="ECO:0007669"/>
    <property type="project" value="UniProtKB-SubCell"/>
</dbReference>
<dbReference type="InterPro" id="IPR032675">
    <property type="entry name" value="LRR_dom_sf"/>
</dbReference>
<dbReference type="GO" id="GO:0005737">
    <property type="term" value="C:cytoplasm"/>
    <property type="evidence" value="ECO:0007669"/>
    <property type="project" value="UniProtKB-SubCell"/>
</dbReference>
<evidence type="ECO:0000256" key="7">
    <source>
        <dbReference type="ARBA" id="ARBA00023069"/>
    </source>
</evidence>